<organism evidence="2 3">
    <name type="scientific">Ranatra chinensis</name>
    <dbReference type="NCBI Taxonomy" id="642074"/>
    <lineage>
        <taxon>Eukaryota</taxon>
        <taxon>Metazoa</taxon>
        <taxon>Ecdysozoa</taxon>
        <taxon>Arthropoda</taxon>
        <taxon>Hexapoda</taxon>
        <taxon>Insecta</taxon>
        <taxon>Pterygota</taxon>
        <taxon>Neoptera</taxon>
        <taxon>Paraneoptera</taxon>
        <taxon>Hemiptera</taxon>
        <taxon>Heteroptera</taxon>
        <taxon>Panheteroptera</taxon>
        <taxon>Nepomorpha</taxon>
        <taxon>Nepidae</taxon>
        <taxon>Ranatrinae</taxon>
        <taxon>Ranatra</taxon>
    </lineage>
</organism>
<proteinExistence type="predicted"/>
<gene>
    <name evidence="2" type="ORF">AAG570_013949</name>
</gene>
<sequence length="615" mass="70930">MGIGVGTEESESGQDIGSTLNWKDSILTVQSDFADSKRMALATAEDLLDRRRALKISKQLLKIKKPPSARVKSLRVEDIVFHTRNRVHGTKYFTTGRRPRRFRQLEKEPSPYRGRQAGDVLERVWVEEELPEQQGVVHYYPDFFTIVQGRPILRKKFKRREYVETIRSALAANITAGFLDDAILWWRNRAEVTERAASHVEKELKNVDRQFRQFLADDYAQVVQINKELGDVLAVNRRKAEELRGIQYTITEAKESIFQSRKVLLEYEKYGEMMRELSPENWRRTVLEGALKQWKLDMKEDLENGEQALKECRKYTSDQEHGDLLDTIEHLIERVKVMGPPLIYFQTPDQFHLRLKWLESSNLNWTFHVSGIQDTVCEIKEAAEKCTAFFRQELGVVEGRLNSVEEAIREEKAKAETLELSAKSILYKDLRQEISSSEVLKLEALFRDLYECCYPRRSSRGMSTLEIVKAIESRFIGLWKRLQSIPLNRVEAVRKRVLAEQTLKMKEAAKAKTRVWQMEAMTGELARAAAPPFTAVGKPIVFRSLPPPQPPTKAPGADRPSSIDREEPIPGSKQALDKRIDLYYPLASRTDIHIQKDVSNMTRTSAHPTSFTKLP</sequence>
<protein>
    <submittedName>
        <fullName evidence="2">Uncharacterized protein</fullName>
    </submittedName>
</protein>
<feature type="region of interest" description="Disordered" evidence="1">
    <location>
        <begin position="541"/>
        <end position="576"/>
    </location>
</feature>
<evidence type="ECO:0000313" key="2">
    <source>
        <dbReference type="EMBL" id="KAL1129422.1"/>
    </source>
</evidence>
<dbReference type="EMBL" id="JBFDAA010000009">
    <property type="protein sequence ID" value="KAL1129422.1"/>
    <property type="molecule type" value="Genomic_DNA"/>
</dbReference>
<dbReference type="PANTHER" id="PTHR21683">
    <property type="entry name" value="COILED-COIL DOMAIN-CONTAINING PROTEIN 42 LIKE-2-LIKE-RELATED"/>
    <property type="match status" value="1"/>
</dbReference>
<evidence type="ECO:0000256" key="1">
    <source>
        <dbReference type="SAM" id="MobiDB-lite"/>
    </source>
</evidence>
<dbReference type="PANTHER" id="PTHR21683:SF3">
    <property type="entry name" value="CILIA AND FLAGELLA ASSOCIATED PROTEIN 100"/>
    <property type="match status" value="1"/>
</dbReference>
<dbReference type="Proteomes" id="UP001558652">
    <property type="component" value="Unassembled WGS sequence"/>
</dbReference>
<evidence type="ECO:0000313" key="3">
    <source>
        <dbReference type="Proteomes" id="UP001558652"/>
    </source>
</evidence>
<feature type="region of interest" description="Disordered" evidence="1">
    <location>
        <begin position="594"/>
        <end position="615"/>
    </location>
</feature>
<dbReference type="InterPro" id="IPR051147">
    <property type="entry name" value="CFAP_domain-containing"/>
</dbReference>
<keyword evidence="3" id="KW-1185">Reference proteome</keyword>
<feature type="compositionally biased region" description="Polar residues" evidence="1">
    <location>
        <begin position="597"/>
        <end position="615"/>
    </location>
</feature>
<reference evidence="2 3" key="1">
    <citation type="submission" date="2024-07" db="EMBL/GenBank/DDBJ databases">
        <title>Chromosome-level genome assembly of the water stick insect Ranatra chinensis (Heteroptera: Nepidae).</title>
        <authorList>
            <person name="Liu X."/>
        </authorList>
    </citation>
    <scope>NUCLEOTIDE SEQUENCE [LARGE SCALE GENOMIC DNA]</scope>
    <source>
        <strain evidence="2">Cailab_2021Rc</strain>
        <tissue evidence="2">Muscle</tissue>
    </source>
</reference>
<name>A0ABD0YDT7_9HEMI</name>
<dbReference type="AlphaFoldDB" id="A0ABD0YDT7"/>
<comment type="caution">
    <text evidence="2">The sequence shown here is derived from an EMBL/GenBank/DDBJ whole genome shotgun (WGS) entry which is preliminary data.</text>
</comment>
<accession>A0ABD0YDT7</accession>